<reference evidence="3 4" key="1">
    <citation type="submission" date="2024-10" db="EMBL/GenBank/DDBJ databases">
        <title>Updated reference genomes for cyclostephanoid diatoms.</title>
        <authorList>
            <person name="Roberts W.R."/>
            <person name="Alverson A.J."/>
        </authorList>
    </citation>
    <scope>NUCLEOTIDE SEQUENCE [LARGE SCALE GENOMIC DNA]</scope>
    <source>
        <strain evidence="3 4">AJA276-08</strain>
    </source>
</reference>
<keyword evidence="2" id="KW-0812">Transmembrane</keyword>
<feature type="transmembrane region" description="Helical" evidence="2">
    <location>
        <begin position="12"/>
        <end position="32"/>
    </location>
</feature>
<name>A0ABD3P4Z5_9STRA</name>
<feature type="region of interest" description="Disordered" evidence="1">
    <location>
        <begin position="70"/>
        <end position="102"/>
    </location>
</feature>
<comment type="caution">
    <text evidence="3">The sequence shown here is derived from an EMBL/GenBank/DDBJ whole genome shotgun (WGS) entry which is preliminary data.</text>
</comment>
<proteinExistence type="predicted"/>
<dbReference type="Proteomes" id="UP001530315">
    <property type="component" value="Unassembled WGS sequence"/>
</dbReference>
<dbReference type="EMBL" id="JALLAZ020000980">
    <property type="protein sequence ID" value="KAL3783279.1"/>
    <property type="molecule type" value="Genomic_DNA"/>
</dbReference>
<keyword evidence="2" id="KW-0472">Membrane</keyword>
<accession>A0ABD3P4Z5</accession>
<evidence type="ECO:0000313" key="4">
    <source>
        <dbReference type="Proteomes" id="UP001530315"/>
    </source>
</evidence>
<evidence type="ECO:0000256" key="2">
    <source>
        <dbReference type="SAM" id="Phobius"/>
    </source>
</evidence>
<protein>
    <submittedName>
        <fullName evidence="3">Uncharacterized protein</fullName>
    </submittedName>
</protein>
<gene>
    <name evidence="3" type="ORF">ACHAW5_010271</name>
</gene>
<evidence type="ECO:0000313" key="3">
    <source>
        <dbReference type="EMBL" id="KAL3783279.1"/>
    </source>
</evidence>
<organism evidence="3 4">
    <name type="scientific">Stephanodiscus triporus</name>
    <dbReference type="NCBI Taxonomy" id="2934178"/>
    <lineage>
        <taxon>Eukaryota</taxon>
        <taxon>Sar</taxon>
        <taxon>Stramenopiles</taxon>
        <taxon>Ochrophyta</taxon>
        <taxon>Bacillariophyta</taxon>
        <taxon>Coscinodiscophyceae</taxon>
        <taxon>Thalassiosirophycidae</taxon>
        <taxon>Stephanodiscales</taxon>
        <taxon>Stephanodiscaceae</taxon>
        <taxon>Stephanodiscus</taxon>
    </lineage>
</organism>
<feature type="compositionally biased region" description="Basic and acidic residues" evidence="1">
    <location>
        <begin position="75"/>
        <end position="102"/>
    </location>
</feature>
<sequence>MGNPRRDAFEYGVLIALTSSMAVAYGLLIAYTQQRTPDGQRRRLPRVDLDASVDLGEAWDELRKFGGGVLWGGGGRREQQKDDGSADEAKSTSCDRGDRPPS</sequence>
<dbReference type="AlphaFoldDB" id="A0ABD3P4Z5"/>
<evidence type="ECO:0000256" key="1">
    <source>
        <dbReference type="SAM" id="MobiDB-lite"/>
    </source>
</evidence>
<keyword evidence="4" id="KW-1185">Reference proteome</keyword>
<keyword evidence="2" id="KW-1133">Transmembrane helix</keyword>